<sequence>MAHDASAHLALASACSLLAAFTPVQADERFAAARATLLEDSHFLRDATFERVQQVRFSFREPPLEEGQTPTWGRAFGSHGSVDSDHQAARRERDIGGLFAGSERKIGSWLLGAMAGYSATSVEVESRDLDLHSLHLGGYAGTKIYNQIGVKLGAAWSGSDADGQGGDSDSGQVFGELSYSLDFRDFSLEGFSELAYVRLDTDSHGALDSQRDEIGYSTFGLRGTTRISLASGKRLTARLSSGWRHAYSDSRLTDESGAEVALTEDSIRLDLGLDYELTEQAYVGLFYNGAYAEDTRDNGLSVRLSLRL</sequence>
<comment type="caution">
    <text evidence="3">The sequence shown here is derived from an EMBL/GenBank/DDBJ whole genome shotgun (WGS) entry which is preliminary data.</text>
</comment>
<dbReference type="Pfam" id="PF03797">
    <property type="entry name" value="Autotransporter"/>
    <property type="match status" value="1"/>
</dbReference>
<proteinExistence type="predicted"/>
<accession>A0ABS5XQF8</accession>
<dbReference type="SMART" id="SM00869">
    <property type="entry name" value="Autotransporter"/>
    <property type="match status" value="1"/>
</dbReference>
<dbReference type="InterPro" id="IPR005546">
    <property type="entry name" value="Autotransporte_beta"/>
</dbReference>
<dbReference type="InterPro" id="IPR036709">
    <property type="entry name" value="Autotransporte_beta_dom_sf"/>
</dbReference>
<dbReference type="NCBIfam" id="TIGR01414">
    <property type="entry name" value="autotrans_barl"/>
    <property type="match status" value="1"/>
</dbReference>
<name>A0ABS5XQF8_9GAMM</name>
<dbReference type="SUPFAM" id="SSF103515">
    <property type="entry name" value="Autotransporter"/>
    <property type="match status" value="1"/>
</dbReference>
<evidence type="ECO:0000259" key="2">
    <source>
        <dbReference type="PROSITE" id="PS51208"/>
    </source>
</evidence>
<dbReference type="PROSITE" id="PS51208">
    <property type="entry name" value="AUTOTRANSPORTER"/>
    <property type="match status" value="1"/>
</dbReference>
<dbReference type="EMBL" id="JAGTIS010000025">
    <property type="protein sequence ID" value="MBT8769341.1"/>
    <property type="molecule type" value="Genomic_DNA"/>
</dbReference>
<dbReference type="RefSeq" id="WP_215381127.1">
    <property type="nucleotide sequence ID" value="NZ_JAGTIS010000025.1"/>
</dbReference>
<keyword evidence="4" id="KW-1185">Reference proteome</keyword>
<dbReference type="Gene3D" id="2.40.128.130">
    <property type="entry name" value="Autotransporter beta-domain"/>
    <property type="match status" value="1"/>
</dbReference>
<organism evidence="3 4">
    <name type="scientific">Metapseudomonas boanensis</name>
    <dbReference type="NCBI Taxonomy" id="2822138"/>
    <lineage>
        <taxon>Bacteria</taxon>
        <taxon>Pseudomonadati</taxon>
        <taxon>Pseudomonadota</taxon>
        <taxon>Gammaproteobacteria</taxon>
        <taxon>Pseudomonadales</taxon>
        <taxon>Pseudomonadaceae</taxon>
        <taxon>Metapseudomonas</taxon>
    </lineage>
</organism>
<feature type="chain" id="PRO_5047369350" evidence="1">
    <location>
        <begin position="27"/>
        <end position="308"/>
    </location>
</feature>
<gene>
    <name evidence="3" type="ORF">J7302_24850</name>
</gene>
<evidence type="ECO:0000256" key="1">
    <source>
        <dbReference type="SAM" id="SignalP"/>
    </source>
</evidence>
<dbReference type="Proteomes" id="UP001519667">
    <property type="component" value="Unassembled WGS sequence"/>
</dbReference>
<feature type="signal peptide" evidence="1">
    <location>
        <begin position="1"/>
        <end position="26"/>
    </location>
</feature>
<keyword evidence="1" id="KW-0732">Signal</keyword>
<reference evidence="3 4" key="1">
    <citation type="submission" date="2021-04" db="EMBL/GenBank/DDBJ databases">
        <title>Pseudomonas boanensis sp. nov., a bacterium isolated from river water used for household purposes in Boane District, Mozambique.</title>
        <authorList>
            <person name="Nicklasson M."/>
            <person name="Martin-Rodriguez A.J."/>
            <person name="Thorell K."/>
            <person name="Neves L."/>
            <person name="Mussagy A."/>
            <person name="Rydberg H.A."/>
            <person name="Hernroth B."/>
            <person name="Svensson-Stadler L."/>
            <person name="Sjoling A."/>
        </authorList>
    </citation>
    <scope>NUCLEOTIDE SEQUENCE [LARGE SCALE GENOMIC DNA]</scope>
    <source>
        <strain evidence="3 4">DB1</strain>
    </source>
</reference>
<evidence type="ECO:0000313" key="4">
    <source>
        <dbReference type="Proteomes" id="UP001519667"/>
    </source>
</evidence>
<dbReference type="InterPro" id="IPR006315">
    <property type="entry name" value="OM_autotransptr_brl_dom"/>
</dbReference>
<protein>
    <submittedName>
        <fullName evidence="3">Autotransporter domain-containing protein</fullName>
    </submittedName>
</protein>
<feature type="domain" description="Autotransporter" evidence="2">
    <location>
        <begin position="64"/>
        <end position="308"/>
    </location>
</feature>
<evidence type="ECO:0000313" key="3">
    <source>
        <dbReference type="EMBL" id="MBT8769341.1"/>
    </source>
</evidence>